<dbReference type="AlphaFoldDB" id="A0A9W4VTP1"/>
<organism evidence="3 5">
    <name type="scientific">Pseudoalteromonas holothuriae</name>
    <dbReference type="NCBI Taxonomy" id="2963714"/>
    <lineage>
        <taxon>Bacteria</taxon>
        <taxon>Pseudomonadati</taxon>
        <taxon>Pseudomonadota</taxon>
        <taxon>Gammaproteobacteria</taxon>
        <taxon>Alteromonadales</taxon>
        <taxon>Pseudoalteromonadaceae</taxon>
        <taxon>Pseudoalteromonas</taxon>
    </lineage>
</organism>
<dbReference type="InterPro" id="IPR012338">
    <property type="entry name" value="Beta-lactam/transpept-like"/>
</dbReference>
<dbReference type="SUPFAM" id="SSF56601">
    <property type="entry name" value="beta-lactamase/transpeptidase-like"/>
    <property type="match status" value="1"/>
</dbReference>
<dbReference type="Pfam" id="PF00144">
    <property type="entry name" value="Beta-lactamase"/>
    <property type="match status" value="1"/>
</dbReference>
<dbReference type="EMBL" id="CAMAPD010000008">
    <property type="protein sequence ID" value="CAH9059356.1"/>
    <property type="molecule type" value="Genomic_DNA"/>
</dbReference>
<evidence type="ECO:0000313" key="6">
    <source>
        <dbReference type="Proteomes" id="UP001152485"/>
    </source>
</evidence>
<feature type="signal peptide" evidence="1">
    <location>
        <begin position="1"/>
        <end position="18"/>
    </location>
</feature>
<comment type="caution">
    <text evidence="3">The sequence shown here is derived from an EMBL/GenBank/DDBJ whole genome shotgun (WGS) entry which is preliminary data.</text>
</comment>
<evidence type="ECO:0000313" key="5">
    <source>
        <dbReference type="Proteomes" id="UP001152467"/>
    </source>
</evidence>
<name>A0A9W4VTP1_9GAMM</name>
<dbReference type="Proteomes" id="UP001152485">
    <property type="component" value="Unassembled WGS sequence"/>
</dbReference>
<evidence type="ECO:0000313" key="3">
    <source>
        <dbReference type="EMBL" id="CAH9054763.1"/>
    </source>
</evidence>
<sequence>MYKLIIIMLLTISSNVIAGKANTQGELTATLEKIRTQNSIPSMAVAVISSGEVTYIKGFGFLDEMKTKPTTSESLFRIASISKLFTAQAIMQLVQNDKLDLNDKIEQYLRPFRNSNITIKQLLTHTSGLNDVIRPVSFEEKRSVYSYLSLVNNSASKNIEDKKFEYSDTNFNILGAVISEVSGQKYEKFIYDNILKPASMERSNYFDGINSYFSQTRPTYKGKLISKVDQRPYDISFNPSEGLISNVRDLSQWLKLTLTHDTSILKEQTYQKMLEPQVKTTWGEIYMALGWQVYKSENGNIARHPGSIRGYKSLVLTYPASKNALILLTNSSNAPRWEIAKSITEILRHNSQW</sequence>
<dbReference type="RefSeq" id="WP_261593214.1">
    <property type="nucleotide sequence ID" value="NZ_CAMAPC010000004.1"/>
</dbReference>
<feature type="chain" id="PRO_5040950963" evidence="1">
    <location>
        <begin position="19"/>
        <end position="353"/>
    </location>
</feature>
<evidence type="ECO:0000313" key="4">
    <source>
        <dbReference type="EMBL" id="CAH9059356.1"/>
    </source>
</evidence>
<dbReference type="PANTHER" id="PTHR46825">
    <property type="entry name" value="D-ALANYL-D-ALANINE-CARBOXYPEPTIDASE/ENDOPEPTIDASE AMPH"/>
    <property type="match status" value="1"/>
</dbReference>
<protein>
    <submittedName>
        <fullName evidence="3">Protein flp</fullName>
    </submittedName>
</protein>
<dbReference type="PANTHER" id="PTHR46825:SF9">
    <property type="entry name" value="BETA-LACTAMASE-RELATED DOMAIN-CONTAINING PROTEIN"/>
    <property type="match status" value="1"/>
</dbReference>
<proteinExistence type="predicted"/>
<accession>A0A9W4VTP1</accession>
<gene>
    <name evidence="3" type="primary">flp_1</name>
    <name evidence="4" type="synonym">flp_2</name>
    <name evidence="3" type="ORF">PSECIP111854_01440</name>
    <name evidence="4" type="ORF">PSECIP111951_02057</name>
</gene>
<dbReference type="InterPro" id="IPR050491">
    <property type="entry name" value="AmpC-like"/>
</dbReference>
<keyword evidence="1" id="KW-0732">Signal</keyword>
<dbReference type="InterPro" id="IPR001466">
    <property type="entry name" value="Beta-lactam-related"/>
</dbReference>
<feature type="domain" description="Beta-lactamase-related" evidence="2">
    <location>
        <begin position="29"/>
        <end position="334"/>
    </location>
</feature>
<keyword evidence="5" id="KW-1185">Reference proteome</keyword>
<dbReference type="Gene3D" id="3.40.710.10">
    <property type="entry name" value="DD-peptidase/beta-lactamase superfamily"/>
    <property type="match status" value="1"/>
</dbReference>
<dbReference type="Proteomes" id="UP001152467">
    <property type="component" value="Unassembled WGS sequence"/>
</dbReference>
<dbReference type="EMBL" id="CAMAPC010000004">
    <property type="protein sequence ID" value="CAH9054763.1"/>
    <property type="molecule type" value="Genomic_DNA"/>
</dbReference>
<reference evidence="3 6" key="1">
    <citation type="submission" date="2022-07" db="EMBL/GenBank/DDBJ databases">
        <authorList>
            <person name="Criscuolo A."/>
        </authorList>
    </citation>
    <scope>NUCLEOTIDE SEQUENCE</scope>
    <source>
        <strain evidence="6">CIP 111951</strain>
        <strain evidence="3">CIP111854</strain>
        <strain evidence="4">CIP111951</strain>
    </source>
</reference>
<evidence type="ECO:0000256" key="1">
    <source>
        <dbReference type="SAM" id="SignalP"/>
    </source>
</evidence>
<evidence type="ECO:0000259" key="2">
    <source>
        <dbReference type="Pfam" id="PF00144"/>
    </source>
</evidence>